<evidence type="ECO:0000256" key="6">
    <source>
        <dbReference type="SAM" id="SignalP"/>
    </source>
</evidence>
<protein>
    <recommendedName>
        <fullName evidence="5">Ferritin</fullName>
    </recommendedName>
</protein>
<reference evidence="9" key="3">
    <citation type="submission" date="2015-05" db="UniProtKB">
        <authorList>
            <consortium name="EnsemblMetazoa"/>
        </authorList>
    </citation>
    <scope>IDENTIFICATION</scope>
</reference>
<evidence type="ECO:0000313" key="9">
    <source>
        <dbReference type="EnsemblMetazoa" id="RPRC009258-PA"/>
    </source>
</evidence>
<keyword evidence="2 5" id="KW-0409">Iron storage</keyword>
<evidence type="ECO:0000313" key="8">
    <source>
        <dbReference type="EMBL" id="JAA76839.1"/>
    </source>
</evidence>
<dbReference type="GO" id="GO:0006879">
    <property type="term" value="P:intracellular iron ion homeostasis"/>
    <property type="evidence" value="ECO:0007669"/>
    <property type="project" value="UniProtKB-KW"/>
</dbReference>
<dbReference type="EMBL" id="ACPB03014189">
    <property type="status" value="NOT_ANNOTATED_CDS"/>
    <property type="molecule type" value="Genomic_DNA"/>
</dbReference>
<dbReference type="STRING" id="13249.R4G4L4"/>
<dbReference type="GO" id="GO:0006826">
    <property type="term" value="P:iron ion transport"/>
    <property type="evidence" value="ECO:0007669"/>
    <property type="project" value="InterPro"/>
</dbReference>
<evidence type="ECO:0000259" key="7">
    <source>
        <dbReference type="PROSITE" id="PS50905"/>
    </source>
</evidence>
<dbReference type="InterPro" id="IPR009040">
    <property type="entry name" value="Ferritin-like_diiron"/>
</dbReference>
<reference evidence="8" key="1">
    <citation type="submission" date="2013-04" db="EMBL/GenBank/DDBJ databases">
        <title>An insight into the transcriptome of the digestive tract of the blood sucking bug, Rhodnius prolixus.</title>
        <authorList>
            <person name="Ribeiro J.M.C."/>
            <person name="Genta F.A."/>
            <person name="Sorgine M.H.F."/>
            <person name="Paiva-Silva G.O."/>
            <person name="Majerowicz D."/>
            <person name="Medeiros M."/>
            <person name="Koerich L."/>
            <person name="Terra W.R."/>
            <person name="Ferreira C."/>
            <person name="Pimentel A.C."/>
            <person name="Bisch P.M."/>
            <person name="Diniz M.M.P."/>
            <person name="Nascimento R."/>
            <person name="Salmon D."/>
            <person name="Silber A.M."/>
            <person name="Alves M."/>
            <person name="Oliveira M.F."/>
            <person name="Gondim K.C."/>
            <person name="Silva Neto M.A.C."/>
            <person name="Atella G.C."/>
            <person name="Araujo H."/>
            <person name="Dias F.S."/>
            <person name="Polycarpo C.R."/>
            <person name="Fampa P."/>
            <person name="Melo A.C."/>
            <person name="Tanaka A.S."/>
            <person name="Balczun C."/>
            <person name="Oliveira J.H.M."/>
            <person name="Goncalves R."/>
            <person name="Lazoski C."/>
            <person name="Pereira M.A."/>
            <person name="Rivera-Pomar R."/>
            <person name="Diambra L."/>
            <person name="Schaub G.A."/>
            <person name="Garcia E.S."/>
            <person name="Azambuja P."/>
            <person name="Braz G.R.C."/>
            <person name="Oliveira P.L."/>
        </authorList>
    </citation>
    <scope>NUCLEOTIDE SEQUENCE</scope>
</reference>
<dbReference type="InterPro" id="IPR008331">
    <property type="entry name" value="Ferritin_DPS_dom"/>
</dbReference>
<dbReference type="GeneID" id="141460287"/>
<sequence>MKAIYLACLAIVGFTNAEFCYRNIHNSCLYKDPQLNNCHANYSAVKHEISKLQTYVMHHLTHSFHYLLMSTNFATYESNREGFAKLFRKLSDHTWDDAIDLIKYVTKRGETMDFNASVPQEPNTAFSGNYNMFEIESLSRALDMYKSLASGAHKIHSDVTRRSEGYHDAETLSYVENKFVHKHADAIRELAGYSNDLGSILLKGDNPNLSLFLFDEYLQKQV</sequence>
<evidence type="ECO:0000256" key="3">
    <source>
        <dbReference type="ARBA" id="ARBA00022723"/>
    </source>
</evidence>
<dbReference type="AlphaFoldDB" id="R4G4L4"/>
<dbReference type="PANTHER" id="PTHR11431:SF51">
    <property type="entry name" value="FERRITIN"/>
    <property type="match status" value="1"/>
</dbReference>
<dbReference type="PROSITE" id="PS50905">
    <property type="entry name" value="FERRITIN_LIKE"/>
    <property type="match status" value="1"/>
</dbReference>
<feature type="domain" description="Ferritin-like diiron" evidence="7">
    <location>
        <begin position="42"/>
        <end position="201"/>
    </location>
</feature>
<reference evidence="10" key="2">
    <citation type="submission" date="2015-04" db="EMBL/GenBank/DDBJ databases">
        <authorList>
            <person name="Wilson R.K."/>
            <person name="Warren W."/>
            <person name="Dotson E."/>
            <person name="Oliveira P.L."/>
        </authorList>
    </citation>
    <scope>NUCLEOTIDE SEQUENCE</scope>
</reference>
<comment type="similarity">
    <text evidence="1 5">Belongs to the ferritin family.</text>
</comment>
<dbReference type="EnsemblMetazoa" id="RPRC009258-RA">
    <property type="protein sequence ID" value="RPRC009258-PA"/>
    <property type="gene ID" value="RPRC009258"/>
</dbReference>
<dbReference type="VEuPathDB" id="VectorBase:RPRC009258"/>
<dbReference type="OMA" id="IDSACHA"/>
<dbReference type="InterPro" id="IPR012347">
    <property type="entry name" value="Ferritin-like"/>
</dbReference>
<dbReference type="CDD" id="cd01056">
    <property type="entry name" value="Euk_Ferritin"/>
    <property type="match status" value="1"/>
</dbReference>
<name>R4G4L4_RHOPR</name>
<comment type="function">
    <text evidence="5">Stores iron in a soluble, non-toxic, readily available form. Important for iron homeostasis. Iron is taken up in the ferrous form and deposited as ferric hydroxides after oxidation.</text>
</comment>
<feature type="signal peptide" evidence="6">
    <location>
        <begin position="1"/>
        <end position="17"/>
    </location>
</feature>
<dbReference type="RefSeq" id="XP_073996255.1">
    <property type="nucleotide sequence ID" value="XM_074140154.1"/>
</dbReference>
<accession>R4G4L4</accession>
<dbReference type="InterPro" id="IPR009078">
    <property type="entry name" value="Ferritin-like_SF"/>
</dbReference>
<dbReference type="InterPro" id="IPR001519">
    <property type="entry name" value="Ferritin"/>
</dbReference>
<evidence type="ECO:0000256" key="5">
    <source>
        <dbReference type="RuleBase" id="RU361145"/>
    </source>
</evidence>
<keyword evidence="4 5" id="KW-0408">Iron</keyword>
<evidence type="ECO:0000256" key="4">
    <source>
        <dbReference type="ARBA" id="ARBA00023004"/>
    </source>
</evidence>
<dbReference type="GO" id="GO:0008198">
    <property type="term" value="F:ferrous iron binding"/>
    <property type="evidence" value="ECO:0007669"/>
    <property type="project" value="TreeGrafter"/>
</dbReference>
<dbReference type="Gene3D" id="1.20.1260.10">
    <property type="match status" value="1"/>
</dbReference>
<dbReference type="GO" id="GO:0005737">
    <property type="term" value="C:cytoplasm"/>
    <property type="evidence" value="ECO:0007669"/>
    <property type="project" value="TreeGrafter"/>
</dbReference>
<dbReference type="FunCoup" id="R4G4L4">
    <property type="interactions" value="23"/>
</dbReference>
<dbReference type="PANTHER" id="PTHR11431">
    <property type="entry name" value="FERRITIN"/>
    <property type="match status" value="1"/>
</dbReference>
<dbReference type="Pfam" id="PF00210">
    <property type="entry name" value="Ferritin"/>
    <property type="match status" value="1"/>
</dbReference>
<dbReference type="eggNOG" id="KOG2332">
    <property type="taxonomic scope" value="Eukaryota"/>
</dbReference>
<keyword evidence="6" id="KW-0732">Signal</keyword>
<keyword evidence="10" id="KW-1185">Reference proteome</keyword>
<evidence type="ECO:0000313" key="10">
    <source>
        <dbReference type="Proteomes" id="UP000015103"/>
    </source>
</evidence>
<dbReference type="GO" id="GO:0008199">
    <property type="term" value="F:ferric iron binding"/>
    <property type="evidence" value="ECO:0007669"/>
    <property type="project" value="InterPro"/>
</dbReference>
<feature type="chain" id="PRO_5014108796" description="Ferritin" evidence="6">
    <location>
        <begin position="18"/>
        <end position="222"/>
    </location>
</feature>
<dbReference type="HOGENOM" id="CLU_106438_0_0_1"/>
<organism evidence="8">
    <name type="scientific">Rhodnius prolixus</name>
    <name type="common">Triatomid bug</name>
    <dbReference type="NCBI Taxonomy" id="13249"/>
    <lineage>
        <taxon>Eukaryota</taxon>
        <taxon>Metazoa</taxon>
        <taxon>Ecdysozoa</taxon>
        <taxon>Arthropoda</taxon>
        <taxon>Hexapoda</taxon>
        <taxon>Insecta</taxon>
        <taxon>Pterygota</taxon>
        <taxon>Neoptera</taxon>
        <taxon>Paraneoptera</taxon>
        <taxon>Hemiptera</taxon>
        <taxon>Heteroptera</taxon>
        <taxon>Panheteroptera</taxon>
        <taxon>Cimicomorpha</taxon>
        <taxon>Reduviidae</taxon>
        <taxon>Triatominae</taxon>
        <taxon>Rhodnius</taxon>
    </lineage>
</organism>
<keyword evidence="3 5" id="KW-0479">Metal-binding</keyword>
<proteinExistence type="evidence at transcript level"/>
<dbReference type="SUPFAM" id="SSF47240">
    <property type="entry name" value="Ferritin-like"/>
    <property type="match status" value="1"/>
</dbReference>
<dbReference type="Proteomes" id="UP000015103">
    <property type="component" value="Unassembled WGS sequence"/>
</dbReference>
<dbReference type="RefSeq" id="XP_073996254.1">
    <property type="nucleotide sequence ID" value="XM_074140153.1"/>
</dbReference>
<dbReference type="EMBL" id="GAHY01000671">
    <property type="protein sequence ID" value="JAA76839.1"/>
    <property type="molecule type" value="mRNA"/>
</dbReference>
<evidence type="ECO:0000256" key="1">
    <source>
        <dbReference type="ARBA" id="ARBA00007513"/>
    </source>
</evidence>
<evidence type="ECO:0000256" key="2">
    <source>
        <dbReference type="ARBA" id="ARBA00022434"/>
    </source>
</evidence>
<dbReference type="InParanoid" id="R4G4L4"/>